<evidence type="ECO:0000313" key="2">
    <source>
        <dbReference type="Proteomes" id="UP000443582"/>
    </source>
</evidence>
<protein>
    <submittedName>
        <fullName evidence="1">Uncharacterized protein</fullName>
    </submittedName>
</protein>
<organism evidence="1 2">
    <name type="scientific">Halobacteriovorax vibrionivorans</name>
    <dbReference type="NCBI Taxonomy" id="2152716"/>
    <lineage>
        <taxon>Bacteria</taxon>
        <taxon>Pseudomonadati</taxon>
        <taxon>Bdellovibrionota</taxon>
        <taxon>Bacteriovoracia</taxon>
        <taxon>Bacteriovoracales</taxon>
        <taxon>Halobacteriovoraceae</taxon>
        <taxon>Halobacteriovorax</taxon>
    </lineage>
</organism>
<evidence type="ECO:0000313" key="1">
    <source>
        <dbReference type="EMBL" id="RZF22897.1"/>
    </source>
</evidence>
<dbReference type="EMBL" id="QDKL01000001">
    <property type="protein sequence ID" value="RZF22897.1"/>
    <property type="molecule type" value="Genomic_DNA"/>
</dbReference>
<comment type="caution">
    <text evidence="1">The sequence shown here is derived from an EMBL/GenBank/DDBJ whole genome shotgun (WGS) entry which is preliminary data.</text>
</comment>
<name>A0ABY0INW4_9BACT</name>
<proteinExistence type="predicted"/>
<sequence length="176" mass="20863">MKKSNSSICLEASLQAYFFDELRRINQKRQEPLPDLSIYYSSLVMDRFSLSNQYFEKQEDGRVREKTLGIKLLKSEGLSESEKRRELRDIGDTALFLCGYFSNSINEKIIDINYYCEIGRTAYRKLDSYQESFYDYKGFFQHFSKQFHELTNMMSLLQSDCNLNEEQFLLFAKDVS</sequence>
<reference evidence="2" key="1">
    <citation type="journal article" date="2019" name="Int. J. Syst. Evol. Microbiol.">
        <title>Halobacteriovorax valvorus sp. nov., a novel prokaryotic predator isolated from coastal seawater of China.</title>
        <authorList>
            <person name="Chen M.-X."/>
        </authorList>
    </citation>
    <scope>NUCLEOTIDE SEQUENCE [LARGE SCALE GENOMIC DNA]</scope>
    <source>
        <strain evidence="2">BL9</strain>
    </source>
</reference>
<gene>
    <name evidence="1" type="ORF">DAY19_03735</name>
</gene>
<dbReference type="RefSeq" id="WP_114705840.1">
    <property type="nucleotide sequence ID" value="NZ_QDKL01000001.1"/>
</dbReference>
<dbReference type="Proteomes" id="UP000443582">
    <property type="component" value="Unassembled WGS sequence"/>
</dbReference>
<keyword evidence="2" id="KW-1185">Reference proteome</keyword>
<accession>A0ABY0INW4</accession>